<sequence length="150" mass="16281">MGKTLPLRLVTWAASLWIAGEFLWYEQYKLTGNQGSIDGVFQPLANWFGIPAHERPIRLCVALLEIAAAVLVLVPRTRIPGALLALGLMSGAIFFHTIGPIGIDPYGDGGGLFKEACFTWTMALLILVIHRDELQILAARFGLGPRPSAA</sequence>
<keyword evidence="1" id="KW-1133">Transmembrane helix</keyword>
<dbReference type="STRING" id="938405.SAMN02927895_00738"/>
<evidence type="ECO:0008006" key="4">
    <source>
        <dbReference type="Google" id="ProtNLM"/>
    </source>
</evidence>
<dbReference type="EMBL" id="FMZX01000001">
    <property type="protein sequence ID" value="SDC31356.1"/>
    <property type="molecule type" value="Genomic_DNA"/>
</dbReference>
<evidence type="ECO:0000313" key="2">
    <source>
        <dbReference type="EMBL" id="SDC31356.1"/>
    </source>
</evidence>
<feature type="transmembrane region" description="Helical" evidence="1">
    <location>
        <begin position="81"/>
        <end position="99"/>
    </location>
</feature>
<feature type="transmembrane region" description="Helical" evidence="1">
    <location>
        <begin position="7"/>
        <end position="25"/>
    </location>
</feature>
<name>A0A1G6KLZ5_9PROT</name>
<keyword evidence="1" id="KW-0812">Transmembrane</keyword>
<dbReference type="AlphaFoldDB" id="A0A1G6KLZ5"/>
<dbReference type="RefSeq" id="WP_090660181.1">
    <property type="nucleotide sequence ID" value="NZ_FMZX01000001.1"/>
</dbReference>
<dbReference type="Proteomes" id="UP000198925">
    <property type="component" value="Unassembled WGS sequence"/>
</dbReference>
<keyword evidence="3" id="KW-1185">Reference proteome</keyword>
<protein>
    <recommendedName>
        <fullName evidence="4">DoxX-like family protein</fullName>
    </recommendedName>
</protein>
<gene>
    <name evidence="2" type="ORF">SAMN04487779_1001548</name>
</gene>
<keyword evidence="1" id="KW-0472">Membrane</keyword>
<accession>A0A1G6KLZ5</accession>
<organism evidence="2 3">
    <name type="scientific">Belnapia rosea</name>
    <dbReference type="NCBI Taxonomy" id="938405"/>
    <lineage>
        <taxon>Bacteria</taxon>
        <taxon>Pseudomonadati</taxon>
        <taxon>Pseudomonadota</taxon>
        <taxon>Alphaproteobacteria</taxon>
        <taxon>Acetobacterales</taxon>
        <taxon>Roseomonadaceae</taxon>
        <taxon>Belnapia</taxon>
    </lineage>
</organism>
<evidence type="ECO:0000256" key="1">
    <source>
        <dbReference type="SAM" id="Phobius"/>
    </source>
</evidence>
<evidence type="ECO:0000313" key="3">
    <source>
        <dbReference type="Proteomes" id="UP000198925"/>
    </source>
</evidence>
<feature type="transmembrane region" description="Helical" evidence="1">
    <location>
        <begin position="56"/>
        <end position="74"/>
    </location>
</feature>
<proteinExistence type="predicted"/>
<reference evidence="2 3" key="1">
    <citation type="submission" date="2016-10" db="EMBL/GenBank/DDBJ databases">
        <authorList>
            <person name="de Groot N.N."/>
        </authorList>
    </citation>
    <scope>NUCLEOTIDE SEQUENCE [LARGE SCALE GENOMIC DNA]</scope>
    <source>
        <strain evidence="2 3">CPCC 100156</strain>
    </source>
</reference>